<evidence type="ECO:0000313" key="3">
    <source>
        <dbReference type="Proteomes" id="UP001521150"/>
    </source>
</evidence>
<proteinExistence type="predicted"/>
<comment type="caution">
    <text evidence="2">The sequence shown here is derived from an EMBL/GenBank/DDBJ whole genome shotgun (WGS) entry which is preliminary data.</text>
</comment>
<keyword evidence="1" id="KW-1133">Transmembrane helix</keyword>
<keyword evidence="1" id="KW-0812">Transmembrane</keyword>
<organism evidence="2 3">
    <name type="scientific">Kibdelosporangium philippinense</name>
    <dbReference type="NCBI Taxonomy" id="211113"/>
    <lineage>
        <taxon>Bacteria</taxon>
        <taxon>Bacillati</taxon>
        <taxon>Actinomycetota</taxon>
        <taxon>Actinomycetes</taxon>
        <taxon>Pseudonocardiales</taxon>
        <taxon>Pseudonocardiaceae</taxon>
        <taxon>Kibdelosporangium</taxon>
    </lineage>
</organism>
<dbReference type="EMBL" id="JAJVCN010000001">
    <property type="protein sequence ID" value="MCE7004622.1"/>
    <property type="molecule type" value="Genomic_DNA"/>
</dbReference>
<accession>A0ABS8ZAT0</accession>
<gene>
    <name evidence="2" type="ORF">LWC34_17580</name>
</gene>
<name>A0ABS8ZAT0_9PSEU</name>
<feature type="transmembrane region" description="Helical" evidence="1">
    <location>
        <begin position="55"/>
        <end position="76"/>
    </location>
</feature>
<protein>
    <submittedName>
        <fullName evidence="2">Uncharacterized protein</fullName>
    </submittedName>
</protein>
<sequence length="105" mass="11158">MSVVWPQACSWARKPATRVQVGRILAAAAIQVPAVWVVLALVAVLFGAVPWLVGAGWALLVGFLLVGEVGPLLRLLEAVIDISPYAHVPRLPGGTMPQGRSQLWS</sequence>
<keyword evidence="3" id="KW-1185">Reference proteome</keyword>
<keyword evidence="1" id="KW-0472">Membrane</keyword>
<evidence type="ECO:0000313" key="2">
    <source>
        <dbReference type="EMBL" id="MCE7004622.1"/>
    </source>
</evidence>
<dbReference type="RefSeq" id="WP_233726115.1">
    <property type="nucleotide sequence ID" value="NZ_JAJVCN010000001.1"/>
</dbReference>
<evidence type="ECO:0000256" key="1">
    <source>
        <dbReference type="SAM" id="Phobius"/>
    </source>
</evidence>
<feature type="transmembrane region" description="Helical" evidence="1">
    <location>
        <begin position="24"/>
        <end position="49"/>
    </location>
</feature>
<dbReference type="Proteomes" id="UP001521150">
    <property type="component" value="Unassembled WGS sequence"/>
</dbReference>
<reference evidence="2 3" key="1">
    <citation type="submission" date="2021-12" db="EMBL/GenBank/DDBJ databases">
        <title>Genome sequence of Kibdelosporangium philippinense ATCC 49844.</title>
        <authorList>
            <person name="Fedorov E.A."/>
            <person name="Omeragic M."/>
            <person name="Shalygina K.F."/>
            <person name="Maclea K.S."/>
        </authorList>
    </citation>
    <scope>NUCLEOTIDE SEQUENCE [LARGE SCALE GENOMIC DNA]</scope>
    <source>
        <strain evidence="2 3">ATCC 49844</strain>
    </source>
</reference>